<evidence type="ECO:0000256" key="2">
    <source>
        <dbReference type="ARBA" id="ARBA00022803"/>
    </source>
</evidence>
<dbReference type="Pfam" id="PF14559">
    <property type="entry name" value="TPR_19"/>
    <property type="match status" value="1"/>
</dbReference>
<accession>A0A8J6P335</accession>
<dbReference type="AlphaFoldDB" id="A0A8J6P335"/>
<dbReference type="InterPro" id="IPR011990">
    <property type="entry name" value="TPR-like_helical_dom_sf"/>
</dbReference>
<keyword evidence="1" id="KW-0677">Repeat</keyword>
<evidence type="ECO:0000313" key="3">
    <source>
        <dbReference type="EMBL" id="MBC8433623.1"/>
    </source>
</evidence>
<comment type="caution">
    <text evidence="3">The sequence shown here is derived from an EMBL/GenBank/DDBJ whole genome shotgun (WGS) entry which is preliminary data.</text>
</comment>
<dbReference type="SUPFAM" id="SSF48452">
    <property type="entry name" value="TPR-like"/>
    <property type="match status" value="1"/>
</dbReference>
<dbReference type="PANTHER" id="PTHR45586:SF1">
    <property type="entry name" value="LIPOPOLYSACCHARIDE ASSEMBLY PROTEIN B"/>
    <property type="match status" value="1"/>
</dbReference>
<dbReference type="Proteomes" id="UP000605201">
    <property type="component" value="Unassembled WGS sequence"/>
</dbReference>
<name>A0A8J6P335_9BACT</name>
<evidence type="ECO:0000256" key="1">
    <source>
        <dbReference type="ARBA" id="ARBA00022737"/>
    </source>
</evidence>
<proteinExistence type="predicted"/>
<reference evidence="3 4" key="1">
    <citation type="submission" date="2020-08" db="EMBL/GenBank/DDBJ databases">
        <title>Bridging the membrane lipid divide: bacteria of the FCB group superphylum have the potential to synthesize archaeal ether lipids.</title>
        <authorList>
            <person name="Villanueva L."/>
            <person name="Von Meijenfeldt F.A.B."/>
            <person name="Westbye A.B."/>
            <person name="Yadav S."/>
            <person name="Hopmans E.C."/>
            <person name="Dutilh B.E."/>
            <person name="Sinninghe Damste J.S."/>
        </authorList>
    </citation>
    <scope>NUCLEOTIDE SEQUENCE [LARGE SCALE GENOMIC DNA]</scope>
    <source>
        <strain evidence="3">NIOZ-UU17</strain>
    </source>
</reference>
<evidence type="ECO:0000313" key="4">
    <source>
        <dbReference type="Proteomes" id="UP000605201"/>
    </source>
</evidence>
<gene>
    <name evidence="3" type="ORF">H8D96_17075</name>
</gene>
<sequence>MGLFKTFFNQDPEKTEQRGDAFLKASDWGRAKLEFEKALNALEKTSSDDASETRLRDKLVQAKGALAHEHKQTGADLMEAESYDEAKEFLKLALDLTRDPALISAVEKLMQKIARLTAGDMQMEVPQSYLTPLADDETYTADQDDETFMALCSALPEEVHEAYLSYGESFKTGYLALNRGDFDLAADDLSHALEENPSPDSIIPLELATAYLNLEKLDEARRLLETFLQHHPDALPGYQVLCEVYWEMGAFDQAEALLADCPDDLKNSLAYVLLRGETLSQAGSHPEAASLYQDFMEAYGWSEPLAIALAGTLEILGDLESAKDLYVEIMDQCRSCHTRIDPLIKRRFADISFDLGRHTSAIMEMYLSLVQDDPENAPLYFQKISRIYASMGNEEEARRFRVFAQQAENIGMRDIHK</sequence>
<dbReference type="PANTHER" id="PTHR45586">
    <property type="entry name" value="TPR REPEAT-CONTAINING PROTEIN PA4667"/>
    <property type="match status" value="1"/>
</dbReference>
<protein>
    <submittedName>
        <fullName evidence="3">Tetratricopeptide repeat protein</fullName>
    </submittedName>
</protein>
<dbReference type="InterPro" id="IPR051012">
    <property type="entry name" value="CellSynth/LPSAsmb/PSIAsmb"/>
</dbReference>
<dbReference type="Gene3D" id="1.25.40.10">
    <property type="entry name" value="Tetratricopeptide repeat domain"/>
    <property type="match status" value="1"/>
</dbReference>
<dbReference type="EMBL" id="JACNIG010000314">
    <property type="protein sequence ID" value="MBC8433623.1"/>
    <property type="molecule type" value="Genomic_DNA"/>
</dbReference>
<organism evidence="3 4">
    <name type="scientific">Candidatus Desulfatibia vada</name>
    <dbReference type="NCBI Taxonomy" id="2841696"/>
    <lineage>
        <taxon>Bacteria</taxon>
        <taxon>Pseudomonadati</taxon>
        <taxon>Thermodesulfobacteriota</taxon>
        <taxon>Desulfobacteria</taxon>
        <taxon>Desulfobacterales</taxon>
        <taxon>Desulfobacterales incertae sedis</taxon>
        <taxon>Candidatus Desulfatibia</taxon>
    </lineage>
</organism>
<keyword evidence="2" id="KW-0802">TPR repeat</keyword>